<dbReference type="InterPro" id="IPR005674">
    <property type="entry name" value="CocE/Ser_esterase"/>
</dbReference>
<feature type="domain" description="Xaa-Pro dipeptidyl-peptidase C-terminal" evidence="10">
    <location>
        <begin position="419"/>
        <end position="662"/>
    </location>
</feature>
<dbReference type="Pfam" id="PF02129">
    <property type="entry name" value="Peptidase_S15"/>
    <property type="match status" value="1"/>
</dbReference>
<evidence type="ECO:0000256" key="5">
    <source>
        <dbReference type="ARBA" id="ARBA00022670"/>
    </source>
</evidence>
<feature type="region of interest" description="Disordered" evidence="9">
    <location>
        <begin position="492"/>
        <end position="517"/>
    </location>
</feature>
<comment type="catalytic activity">
    <reaction evidence="1">
        <text>Hydrolyzes Xaa-Pro-|- bonds to release unblocked, N-terminal dipeptides from substrates including Ala-Pro-|-p-nitroanilide and (sequentially) Tyr-Pro-|-Phe-Pro-|-Gly-Pro-|-Ile.</text>
        <dbReference type="EC" id="3.4.14.11"/>
    </reaction>
</comment>
<proteinExistence type="inferred from homology"/>
<dbReference type="GO" id="GO:0006508">
    <property type="term" value="P:proteolysis"/>
    <property type="evidence" value="ECO:0007669"/>
    <property type="project" value="UniProtKB-KW"/>
</dbReference>
<dbReference type="InterPro" id="IPR000383">
    <property type="entry name" value="Xaa-Pro-like_dom"/>
</dbReference>
<dbReference type="Gene3D" id="2.60.120.260">
    <property type="entry name" value="Galactose-binding domain-like"/>
    <property type="match status" value="1"/>
</dbReference>
<dbReference type="GO" id="GO:0008236">
    <property type="term" value="F:serine-type peptidase activity"/>
    <property type="evidence" value="ECO:0007669"/>
    <property type="project" value="UniProtKB-KW"/>
</dbReference>
<evidence type="ECO:0000256" key="9">
    <source>
        <dbReference type="SAM" id="MobiDB-lite"/>
    </source>
</evidence>
<gene>
    <name evidence="11" type="ORF">B7C62_18830</name>
</gene>
<organism evidence="11 12">
    <name type="scientific">Kitasatospora albolonga</name>
    <dbReference type="NCBI Taxonomy" id="68173"/>
    <lineage>
        <taxon>Bacteria</taxon>
        <taxon>Bacillati</taxon>
        <taxon>Actinomycetota</taxon>
        <taxon>Actinomycetes</taxon>
        <taxon>Kitasatosporales</taxon>
        <taxon>Streptomycetaceae</taxon>
        <taxon>Kitasatospora</taxon>
    </lineage>
</organism>
<evidence type="ECO:0000313" key="12">
    <source>
        <dbReference type="Proteomes" id="UP000192251"/>
    </source>
</evidence>
<reference evidence="11 12" key="1">
    <citation type="submission" date="2017-04" db="EMBL/GenBank/DDBJ databases">
        <title>The complete genome sequence of Streptomyces albolongus YIM 101047, the producer of novel bafilomycins and novel odoriferous sesquiterpenoids.</title>
        <authorList>
            <person name="Yin M."/>
            <person name="Jiang Y."/>
        </authorList>
    </citation>
    <scope>NUCLEOTIDE SEQUENCE [LARGE SCALE GENOMIC DNA]</scope>
    <source>
        <strain evidence="11 12">YIM 101047</strain>
    </source>
</reference>
<keyword evidence="6" id="KW-0378">Hydrolase</keyword>
<evidence type="ECO:0000256" key="1">
    <source>
        <dbReference type="ARBA" id="ARBA00000123"/>
    </source>
</evidence>
<sequence length="668" mass="73093">MAGKHPRWRFSSGSLGLLSADHDRLFRTTRPLHRAASLCVNTAAVRNSCCRTDEITPPVRPDQAPHPIRLLVVFHAMRNARRIAVLGAALLAVSTTPSVVHAGTAPTGSRHDFAQAIKETVFIPTGTDSDSDGVEDRVRVQIIRPATTQRVPAIIEASPYHGGFGEAQHHPADVTGTRPELAPWTPGQAAEDIDQYPPYWDNHFVSRGYASLAVSTLGTGGSTGCPGTVSPEEIKAMTKVVEWVRDQPWSTGRSAMAGTSYKGTLALATATTGVRGLTTVVPMLPVSRWYDYYRANGGNVGPKGYPGNDADMHIKRVLTRSDPGICSGAIDRMIARQDHVTGDHNAFWAERDFADRAHRIRASVFVIAGQNDWNVRPKQSLDLFRALRANGVKSRLWLTQGQHDDPLDVRRQEWLDSVGAWFDQELKGIRNGADREPSVQIQRPDLTWSTANTWPAPGAVPRTTRLAQLSGARETGWTDDPSRTAETLVSSPESYAPGRSARLFPPVTGPTRISGTPSVTVRAKVSGPSPYLSAFLVDYGPATYPASYPTSMRTTAESWCFGDSAPGNTGCRPLKEFTTEQKDFKIITRGWMDTRNRLTPRHQTPVDPKRTYTFRFDLEPLDHIVPAGHRIGIVLATTDRDHTLRFPAGTKVTLDPAASSVTLPTTTR</sequence>
<accession>A0ABC8BUE0</accession>
<evidence type="ECO:0000313" key="11">
    <source>
        <dbReference type="EMBL" id="ARF74069.1"/>
    </source>
</evidence>
<dbReference type="InterPro" id="IPR029058">
    <property type="entry name" value="AB_hydrolase_fold"/>
</dbReference>
<dbReference type="SUPFAM" id="SSF49785">
    <property type="entry name" value="Galactose-binding domain-like"/>
    <property type="match status" value="1"/>
</dbReference>
<protein>
    <recommendedName>
        <fullName evidence="3">Xaa-Pro dipeptidyl-peptidase</fullName>
        <ecNumber evidence="3">3.4.14.11</ecNumber>
    </recommendedName>
    <alternativeName>
        <fullName evidence="8">X-prolyl-dipeptidyl aminopeptidase</fullName>
    </alternativeName>
</protein>
<dbReference type="AlphaFoldDB" id="A0ABC8BUE0"/>
<keyword evidence="5" id="KW-0645">Protease</keyword>
<evidence type="ECO:0000256" key="6">
    <source>
        <dbReference type="ARBA" id="ARBA00022801"/>
    </source>
</evidence>
<comment type="similarity">
    <text evidence="2">Belongs to the peptidase S15 family.</text>
</comment>
<dbReference type="InterPro" id="IPR008252">
    <property type="entry name" value="Pept_S15_Xpro"/>
</dbReference>
<dbReference type="EMBL" id="CP020563">
    <property type="protein sequence ID" value="ARF74069.1"/>
    <property type="molecule type" value="Genomic_DNA"/>
</dbReference>
<dbReference type="Gene3D" id="3.40.50.1820">
    <property type="entry name" value="alpha/beta hydrolase"/>
    <property type="match status" value="2"/>
</dbReference>
<dbReference type="InterPro" id="IPR013736">
    <property type="entry name" value="Xaa-Pro_dipept_C"/>
</dbReference>
<dbReference type="GO" id="GO:0008239">
    <property type="term" value="F:dipeptidyl-peptidase activity"/>
    <property type="evidence" value="ECO:0007669"/>
    <property type="project" value="UniProtKB-EC"/>
</dbReference>
<evidence type="ECO:0000256" key="7">
    <source>
        <dbReference type="ARBA" id="ARBA00022825"/>
    </source>
</evidence>
<evidence type="ECO:0000256" key="2">
    <source>
        <dbReference type="ARBA" id="ARBA00010819"/>
    </source>
</evidence>
<dbReference type="EC" id="3.4.14.11" evidence="3"/>
<dbReference type="InterPro" id="IPR008979">
    <property type="entry name" value="Galactose-bd-like_sf"/>
</dbReference>
<dbReference type="SMART" id="SM00939">
    <property type="entry name" value="PepX_C"/>
    <property type="match status" value="1"/>
</dbReference>
<evidence type="ECO:0000256" key="4">
    <source>
        <dbReference type="ARBA" id="ARBA00022438"/>
    </source>
</evidence>
<keyword evidence="4" id="KW-0031">Aminopeptidase</keyword>
<dbReference type="KEGG" id="kab:B7C62_18830"/>
<dbReference type="NCBIfam" id="TIGR00976">
    <property type="entry name" value="CocE_NonD"/>
    <property type="match status" value="1"/>
</dbReference>
<dbReference type="SUPFAM" id="SSF53474">
    <property type="entry name" value="alpha/beta-Hydrolases"/>
    <property type="match status" value="1"/>
</dbReference>
<name>A0ABC8BUE0_9ACTN</name>
<evidence type="ECO:0000259" key="10">
    <source>
        <dbReference type="SMART" id="SM00939"/>
    </source>
</evidence>
<keyword evidence="12" id="KW-1185">Reference proteome</keyword>
<keyword evidence="7" id="KW-0720">Serine protease</keyword>
<evidence type="ECO:0000256" key="8">
    <source>
        <dbReference type="ARBA" id="ARBA00030045"/>
    </source>
</evidence>
<dbReference type="Proteomes" id="UP000192251">
    <property type="component" value="Chromosome"/>
</dbReference>
<dbReference type="GO" id="GO:0004177">
    <property type="term" value="F:aminopeptidase activity"/>
    <property type="evidence" value="ECO:0007669"/>
    <property type="project" value="UniProtKB-KW"/>
</dbReference>
<dbReference type="Pfam" id="PF08530">
    <property type="entry name" value="PepX_C"/>
    <property type="match status" value="1"/>
</dbReference>
<dbReference type="PRINTS" id="PR00923">
    <property type="entry name" value="LACTOPTASE"/>
</dbReference>
<evidence type="ECO:0000256" key="3">
    <source>
        <dbReference type="ARBA" id="ARBA00012463"/>
    </source>
</evidence>